<comment type="function">
    <text evidence="14">A component of desmosome cell-cell junctions which are required for positive regulation of cellular adhesion. Involved in the interaction of plaque proteins and intermediate filaments mediating cell-cell adhesion.</text>
</comment>
<feature type="domain" description="Cadherin" evidence="17">
    <location>
        <begin position="208"/>
        <end position="319"/>
    </location>
</feature>
<evidence type="ECO:0000259" key="17">
    <source>
        <dbReference type="PROSITE" id="PS50268"/>
    </source>
</evidence>
<dbReference type="InterPro" id="IPR050971">
    <property type="entry name" value="Cadherin-domain_protein"/>
</dbReference>
<evidence type="ECO:0000256" key="15">
    <source>
        <dbReference type="SAM" id="MobiDB-lite"/>
    </source>
</evidence>
<dbReference type="Pfam" id="PF00028">
    <property type="entry name" value="Cadherin"/>
    <property type="match status" value="2"/>
</dbReference>
<dbReference type="GeneTree" id="ENSGT01030000234624"/>
<sequence length="954" mass="105354">VVPAQKLTENVDYTGKTSVARVRSDKDINVDLDYFLNGPGATEEPFNLFIVNKRNGLIRVTGILDREKIPIYIVRAREQLLIQVIDQNDNPPVFDVLPPGNVSEGSPPGMYIFIVLRATDKDDPATLHTAISYSIIKQEPEDTGFMFNINSSSGQIHVWKPDIDRERCSSYVLTVKATDMNGHPGGLTGTGTVTVKVLDINDNMPTLEKDEYEASVNENTANVEVLRIKALDSDLEQTDNWLADFEIASGNEDGTFSIETDPKTNEGVLILRKEVDFEQVPNMQLGVVVRNKAPFQNSVCLKRYPIKVNVRNLPDPPRFVPKVKAASIPEDSTKINLPHVITTYPVIDGDSGTVAKNIWYAKDYDPEQLLSINETTAEVKLNKVPDRESRFVKDGIYYAKVIDFPYKTATGTIAIEVQDSNDHCPHITSSHQLLCSDVQAVTVTAVDEDSDPNAAPFGFTLVAQNPSDQWKLETFNGMASTVLKPNRKLESGSSKITLVIKDHQGLACSDNQVLNLDVCTCTEDSVCGGRALRGSSKSFGSAAIGAMLLGIFLILLVPLLLLFCGTSKEHGSEMVELSYPSEPTMISYHIEGIGEDRVTEDDFYFVFCFFICESRILNNYIFYHFQKARYIIEDNNKNDVIMNYNREFGSSLAGSIASLSSVGIDDNLDFLNNLDPKFKTLAEVCTHGETGFEEYRPLEEGIAEHGVEPNHKICREGTETVNAQQLNIASSSLGSTGRNISMTAETINSNHMCLIQQPVYYTTSPVLQSTQYVVDPQVNNTILVSGWPPVPNMQTMYVMNGAPRSDFMILGERALVGPSAQNAPFPEHPGTLRMNENMLLVERKGPSGLVVQEATAGTNQSLVQIGDIPKSQNITLSRQVQLEDPTHFQEESRGSTPAPQQQGDYGKCSDLVSQKFILNNTLKNVRISPAANGDSKRKICQVQLHCSKKIPTEA</sequence>
<dbReference type="SMART" id="SM00112">
    <property type="entry name" value="CA"/>
    <property type="match status" value="4"/>
</dbReference>
<keyword evidence="9 16" id="KW-1133">Transmembrane helix</keyword>
<proteinExistence type="predicted"/>
<dbReference type="PANTHER" id="PTHR24025:SF1">
    <property type="entry name" value="DESMOGLEIN-2"/>
    <property type="match status" value="1"/>
</dbReference>
<keyword evidence="8" id="KW-0965">Cell junction</keyword>
<evidence type="ECO:0000313" key="19">
    <source>
        <dbReference type="Proteomes" id="UP000261540"/>
    </source>
</evidence>
<dbReference type="FunFam" id="2.60.40.60:FF:000031">
    <property type="entry name" value="Cadherin 3"/>
    <property type="match status" value="1"/>
</dbReference>
<keyword evidence="6 12" id="KW-0106">Calcium</keyword>
<dbReference type="FunFam" id="2.60.40.60:FF:000083">
    <property type="entry name" value="Desmoglein 1"/>
    <property type="match status" value="1"/>
</dbReference>
<feature type="compositionally biased region" description="Basic and acidic residues" evidence="15">
    <location>
        <begin position="884"/>
        <end position="893"/>
    </location>
</feature>
<dbReference type="GO" id="GO:0007156">
    <property type="term" value="P:homophilic cell adhesion via plasma membrane adhesion molecules"/>
    <property type="evidence" value="ECO:0007669"/>
    <property type="project" value="InterPro"/>
</dbReference>
<dbReference type="GO" id="GO:0045216">
    <property type="term" value="P:cell-cell junction organization"/>
    <property type="evidence" value="ECO:0007669"/>
    <property type="project" value="UniProtKB-ARBA"/>
</dbReference>
<dbReference type="PRINTS" id="PR01818">
    <property type="entry name" value="DESMOCADHERN"/>
</dbReference>
<keyword evidence="4" id="KW-0479">Metal-binding</keyword>
<evidence type="ECO:0000256" key="8">
    <source>
        <dbReference type="ARBA" id="ARBA00022949"/>
    </source>
</evidence>
<accession>A0A3B3RZU8</accession>
<feature type="region of interest" description="Disordered" evidence="15">
    <location>
        <begin position="884"/>
        <end position="906"/>
    </location>
</feature>
<dbReference type="PROSITE" id="PS50268">
    <property type="entry name" value="CADHERIN_2"/>
    <property type="match status" value="5"/>
</dbReference>
<feature type="domain" description="Cadherin" evidence="17">
    <location>
        <begin position="320"/>
        <end position="427"/>
    </location>
</feature>
<evidence type="ECO:0000256" key="1">
    <source>
        <dbReference type="ARBA" id="ARBA00004568"/>
    </source>
</evidence>
<dbReference type="InterPro" id="IPR020894">
    <property type="entry name" value="Cadherin_CS"/>
</dbReference>
<dbReference type="GO" id="GO:0055113">
    <property type="term" value="P:epiboly involved in gastrulation with mouth forming second"/>
    <property type="evidence" value="ECO:0007669"/>
    <property type="project" value="UniProtKB-ARBA"/>
</dbReference>
<feature type="domain" description="Cadherin" evidence="17">
    <location>
        <begin position="102"/>
        <end position="207"/>
    </location>
</feature>
<reference evidence="18" key="1">
    <citation type="submission" date="2025-08" db="UniProtKB">
        <authorList>
            <consortium name="Ensembl"/>
        </authorList>
    </citation>
    <scope>IDENTIFICATION</scope>
</reference>
<dbReference type="STRING" id="1676925.ENSPKIP00000023987"/>
<dbReference type="PROSITE" id="PS00232">
    <property type="entry name" value="CADHERIN_1"/>
    <property type="match status" value="2"/>
</dbReference>
<evidence type="ECO:0000256" key="10">
    <source>
        <dbReference type="ARBA" id="ARBA00023136"/>
    </source>
</evidence>
<keyword evidence="3 13" id="KW-0812">Transmembrane</keyword>
<dbReference type="GO" id="GO:0005886">
    <property type="term" value="C:plasma membrane"/>
    <property type="evidence" value="ECO:0007669"/>
    <property type="project" value="UniProtKB-SubCell"/>
</dbReference>
<keyword evidence="2" id="KW-1003">Cell membrane</keyword>
<evidence type="ECO:0000256" key="5">
    <source>
        <dbReference type="ARBA" id="ARBA00022737"/>
    </source>
</evidence>
<dbReference type="GO" id="GO:0030057">
    <property type="term" value="C:desmosome"/>
    <property type="evidence" value="ECO:0007669"/>
    <property type="project" value="UniProtKB-SubCell"/>
</dbReference>
<evidence type="ECO:0000313" key="18">
    <source>
        <dbReference type="Ensembl" id="ENSPKIP00000023987.1"/>
    </source>
</evidence>
<feature type="transmembrane region" description="Helical" evidence="16">
    <location>
        <begin position="542"/>
        <end position="564"/>
    </location>
</feature>
<evidence type="ECO:0000256" key="12">
    <source>
        <dbReference type="PROSITE-ProRule" id="PRU00043"/>
    </source>
</evidence>
<feature type="domain" description="Cadherin" evidence="17">
    <location>
        <begin position="438"/>
        <end position="539"/>
    </location>
</feature>
<evidence type="ECO:0000256" key="13">
    <source>
        <dbReference type="RuleBase" id="RU003318"/>
    </source>
</evidence>
<dbReference type="PANTHER" id="PTHR24025">
    <property type="entry name" value="DESMOGLEIN FAMILY MEMBER"/>
    <property type="match status" value="1"/>
</dbReference>
<evidence type="ECO:0000256" key="7">
    <source>
        <dbReference type="ARBA" id="ARBA00022889"/>
    </source>
</evidence>
<evidence type="ECO:0000256" key="11">
    <source>
        <dbReference type="ARBA" id="ARBA00023180"/>
    </source>
</evidence>
<comment type="subcellular location">
    <subcellularLocation>
        <location evidence="1">Cell junction</location>
        <location evidence="1">Desmosome</location>
    </subcellularLocation>
    <subcellularLocation>
        <location evidence="13">Cell membrane</location>
        <topology evidence="13">Single-pass type I membrane protein</topology>
    </subcellularLocation>
</comment>
<dbReference type="GO" id="GO:0005509">
    <property type="term" value="F:calcium ion binding"/>
    <property type="evidence" value="ECO:0007669"/>
    <property type="project" value="UniProtKB-UniRule"/>
</dbReference>
<keyword evidence="11" id="KW-0325">Glycoprotein</keyword>
<dbReference type="Proteomes" id="UP000261540">
    <property type="component" value="Unplaced"/>
</dbReference>
<dbReference type="SUPFAM" id="SSF49313">
    <property type="entry name" value="Cadherin-like"/>
    <property type="match status" value="5"/>
</dbReference>
<reference evidence="18" key="2">
    <citation type="submission" date="2025-09" db="UniProtKB">
        <authorList>
            <consortium name="Ensembl"/>
        </authorList>
    </citation>
    <scope>IDENTIFICATION</scope>
</reference>
<evidence type="ECO:0000256" key="6">
    <source>
        <dbReference type="ARBA" id="ARBA00022837"/>
    </source>
</evidence>
<keyword evidence="10 16" id="KW-0472">Membrane</keyword>
<evidence type="ECO:0000256" key="16">
    <source>
        <dbReference type="SAM" id="Phobius"/>
    </source>
</evidence>
<dbReference type="AlphaFoldDB" id="A0A3B3RZU8"/>
<keyword evidence="7 13" id="KW-0130">Cell adhesion</keyword>
<evidence type="ECO:0000256" key="9">
    <source>
        <dbReference type="ARBA" id="ARBA00022989"/>
    </source>
</evidence>
<evidence type="ECO:0000256" key="4">
    <source>
        <dbReference type="ARBA" id="ARBA00022723"/>
    </source>
</evidence>
<dbReference type="PRINTS" id="PR00205">
    <property type="entry name" value="CADHERIN"/>
</dbReference>
<dbReference type="InterPro" id="IPR015919">
    <property type="entry name" value="Cadherin-like_sf"/>
</dbReference>
<dbReference type="Gene3D" id="2.60.40.60">
    <property type="entry name" value="Cadherins"/>
    <property type="match status" value="5"/>
</dbReference>
<evidence type="ECO:0000256" key="3">
    <source>
        <dbReference type="ARBA" id="ARBA00022692"/>
    </source>
</evidence>
<dbReference type="FunFam" id="2.60.40.60:FF:000011">
    <property type="entry name" value="Cadherin 1"/>
    <property type="match status" value="1"/>
</dbReference>
<dbReference type="Ensembl" id="ENSPKIT00000004686.1">
    <property type="protein sequence ID" value="ENSPKIP00000023987.1"/>
    <property type="gene ID" value="ENSPKIG00000007391.1"/>
</dbReference>
<dbReference type="InterPro" id="IPR002126">
    <property type="entry name" value="Cadherin-like_dom"/>
</dbReference>
<organism evidence="18 19">
    <name type="scientific">Paramormyrops kingsleyae</name>
    <dbReference type="NCBI Taxonomy" id="1676925"/>
    <lineage>
        <taxon>Eukaryota</taxon>
        <taxon>Metazoa</taxon>
        <taxon>Chordata</taxon>
        <taxon>Craniata</taxon>
        <taxon>Vertebrata</taxon>
        <taxon>Euteleostomi</taxon>
        <taxon>Actinopterygii</taxon>
        <taxon>Neopterygii</taxon>
        <taxon>Teleostei</taxon>
        <taxon>Osteoglossocephala</taxon>
        <taxon>Osteoglossomorpha</taxon>
        <taxon>Osteoglossiformes</taxon>
        <taxon>Mormyridae</taxon>
        <taxon>Paramormyrops</taxon>
    </lineage>
</organism>
<name>A0A3B3RZU8_9TELE</name>
<dbReference type="Pfam" id="PF01049">
    <property type="entry name" value="CADH_Y-type_LIR"/>
    <property type="match status" value="1"/>
</dbReference>
<feature type="domain" description="Cadherin" evidence="17">
    <location>
        <begin position="24"/>
        <end position="94"/>
    </location>
</feature>
<dbReference type="Gene3D" id="4.10.900.10">
    <property type="entry name" value="TCF3-CBD (Catenin binding domain)"/>
    <property type="match status" value="1"/>
</dbReference>
<keyword evidence="5" id="KW-0677">Repeat</keyword>
<feature type="compositionally biased region" description="Polar residues" evidence="15">
    <location>
        <begin position="894"/>
        <end position="903"/>
    </location>
</feature>
<dbReference type="InterPro" id="IPR009122">
    <property type="entry name" value="Desmosomal_cadherin"/>
</dbReference>
<dbReference type="CDD" id="cd11304">
    <property type="entry name" value="Cadherin_repeat"/>
    <property type="match status" value="4"/>
</dbReference>
<evidence type="ECO:0000256" key="2">
    <source>
        <dbReference type="ARBA" id="ARBA00022475"/>
    </source>
</evidence>
<protein>
    <recommendedName>
        <fullName evidence="17">Cadherin domain-containing protein</fullName>
    </recommendedName>
</protein>
<dbReference type="InterPro" id="IPR027397">
    <property type="entry name" value="Catenin-bd_sf"/>
</dbReference>
<dbReference type="InterPro" id="IPR000233">
    <property type="entry name" value="Cadherin_Y-type_LIR"/>
</dbReference>
<dbReference type="FunFam" id="2.60.40.60:FF:000068">
    <property type="entry name" value="Desmoglein 1"/>
    <property type="match status" value="1"/>
</dbReference>
<evidence type="ECO:0000256" key="14">
    <source>
        <dbReference type="RuleBase" id="RU004358"/>
    </source>
</evidence>
<keyword evidence="19" id="KW-1185">Reference proteome</keyword>